<dbReference type="Proteomes" id="UP001205601">
    <property type="component" value="Unassembled WGS sequence"/>
</dbReference>
<sequence length="121" mass="11794">MAHLLRSVISGVVLRPVLVLALAMAGLARPVPDAALSALQSFALAGGDIAAICGDADGDGRADHDGCPACHVAGAALLPDAARSPADADLRIGGPATAPCVIVASAGPIDPAHRLRAPPAA</sequence>
<proteinExistence type="predicted"/>
<name>A0ABT2NK65_9RHOB</name>
<dbReference type="RefSeq" id="WP_261494728.1">
    <property type="nucleotide sequence ID" value="NZ_JAOCQF010000001.1"/>
</dbReference>
<dbReference type="EMBL" id="JAOCQF010000001">
    <property type="protein sequence ID" value="MCT8329306.1"/>
    <property type="molecule type" value="Genomic_DNA"/>
</dbReference>
<evidence type="ECO:0000313" key="1">
    <source>
        <dbReference type="EMBL" id="MCT8329306.1"/>
    </source>
</evidence>
<gene>
    <name evidence="1" type="ORF">N5I32_07260</name>
</gene>
<protein>
    <recommendedName>
        <fullName evidence="3">DUF2946 domain-containing protein</fullName>
    </recommendedName>
</protein>
<comment type="caution">
    <text evidence="1">The sequence shown here is derived from an EMBL/GenBank/DDBJ whole genome shotgun (WGS) entry which is preliminary data.</text>
</comment>
<keyword evidence="2" id="KW-1185">Reference proteome</keyword>
<reference evidence="2" key="1">
    <citation type="submission" date="2023-07" db="EMBL/GenBank/DDBJ databases">
        <title>Defluviimonas sediminis sp. nov., isolated from mangrove sediment.</title>
        <authorList>
            <person name="Liu L."/>
            <person name="Li J."/>
            <person name="Huang Y."/>
            <person name="Pan J."/>
            <person name="Li M."/>
        </authorList>
    </citation>
    <scope>NUCLEOTIDE SEQUENCE [LARGE SCALE GENOMIC DNA]</scope>
    <source>
        <strain evidence="2">FT324</strain>
    </source>
</reference>
<organism evidence="1 2">
    <name type="scientific">Albidovulum sediminis</name>
    <dbReference type="NCBI Taxonomy" id="3066345"/>
    <lineage>
        <taxon>Bacteria</taxon>
        <taxon>Pseudomonadati</taxon>
        <taxon>Pseudomonadota</taxon>
        <taxon>Alphaproteobacteria</taxon>
        <taxon>Rhodobacterales</taxon>
        <taxon>Paracoccaceae</taxon>
        <taxon>Albidovulum</taxon>
    </lineage>
</organism>
<evidence type="ECO:0008006" key="3">
    <source>
        <dbReference type="Google" id="ProtNLM"/>
    </source>
</evidence>
<evidence type="ECO:0000313" key="2">
    <source>
        <dbReference type="Proteomes" id="UP001205601"/>
    </source>
</evidence>
<accession>A0ABT2NK65</accession>